<dbReference type="EMBL" id="JAODUP010000025">
    <property type="protein sequence ID" value="KAK2167707.1"/>
    <property type="molecule type" value="Genomic_DNA"/>
</dbReference>
<organism evidence="11 12">
    <name type="scientific">Paralvinella palmiformis</name>
    <dbReference type="NCBI Taxonomy" id="53620"/>
    <lineage>
        <taxon>Eukaryota</taxon>
        <taxon>Metazoa</taxon>
        <taxon>Spiralia</taxon>
        <taxon>Lophotrochozoa</taxon>
        <taxon>Annelida</taxon>
        <taxon>Polychaeta</taxon>
        <taxon>Sedentaria</taxon>
        <taxon>Canalipalpata</taxon>
        <taxon>Terebellida</taxon>
        <taxon>Terebelliformia</taxon>
        <taxon>Alvinellidae</taxon>
        <taxon>Paralvinella</taxon>
    </lineage>
</organism>
<dbReference type="InterPro" id="IPR027104">
    <property type="entry name" value="Prp3"/>
</dbReference>
<dbReference type="GO" id="GO:0046540">
    <property type="term" value="C:U4/U6 x U5 tri-snRNP complex"/>
    <property type="evidence" value="ECO:0007669"/>
    <property type="project" value="InterPro"/>
</dbReference>
<comment type="caution">
    <text evidence="11">The sequence shown here is derived from an EMBL/GenBank/DDBJ whole genome shotgun (WGS) entry which is preliminary data.</text>
</comment>
<feature type="region of interest" description="Disordered" evidence="9">
    <location>
        <begin position="79"/>
        <end position="116"/>
    </location>
</feature>
<evidence type="ECO:0000313" key="12">
    <source>
        <dbReference type="Proteomes" id="UP001208570"/>
    </source>
</evidence>
<dbReference type="Pfam" id="PF01480">
    <property type="entry name" value="PWI"/>
    <property type="match status" value="1"/>
</dbReference>
<evidence type="ECO:0000256" key="7">
    <source>
        <dbReference type="ARBA" id="ARBA00032955"/>
    </source>
</evidence>
<dbReference type="PANTHER" id="PTHR14212:SF0">
    <property type="entry name" value="U4_U6 SMALL NUCLEAR RIBONUCLEOPROTEIN PRP3"/>
    <property type="match status" value="1"/>
</dbReference>
<dbReference type="InterPro" id="IPR013881">
    <property type="entry name" value="Pre-mRNA_splic_Prp3_dom"/>
</dbReference>
<evidence type="ECO:0000256" key="1">
    <source>
        <dbReference type="ARBA" id="ARBA00004123"/>
    </source>
</evidence>
<feature type="region of interest" description="Disordered" evidence="9">
    <location>
        <begin position="480"/>
        <end position="499"/>
    </location>
</feature>
<evidence type="ECO:0000259" key="10">
    <source>
        <dbReference type="SMART" id="SM00311"/>
    </source>
</evidence>
<dbReference type="GO" id="GO:0000398">
    <property type="term" value="P:mRNA splicing, via spliceosome"/>
    <property type="evidence" value="ECO:0007669"/>
    <property type="project" value="InterPro"/>
</dbReference>
<name>A0AAD9NEW1_9ANNE</name>
<dbReference type="Pfam" id="PF06544">
    <property type="entry name" value="Prp3_C"/>
    <property type="match status" value="1"/>
</dbReference>
<dbReference type="InterPro" id="IPR010541">
    <property type="entry name" value="Prp3_C"/>
</dbReference>
<keyword evidence="3" id="KW-0597">Phosphoprotein</keyword>
<dbReference type="AlphaFoldDB" id="A0AAD9NEW1"/>
<evidence type="ECO:0000256" key="6">
    <source>
        <dbReference type="ARBA" id="ARBA00023242"/>
    </source>
</evidence>
<evidence type="ECO:0000256" key="5">
    <source>
        <dbReference type="ARBA" id="ARBA00023187"/>
    </source>
</evidence>
<keyword evidence="6" id="KW-0539">Nucleus</keyword>
<dbReference type="Gene3D" id="1.20.1390.10">
    <property type="entry name" value="PWI domain"/>
    <property type="match status" value="1"/>
</dbReference>
<comment type="subcellular location">
    <subcellularLocation>
        <location evidence="1">Nucleus</location>
    </subcellularLocation>
</comment>
<proteinExistence type="predicted"/>
<keyword evidence="12" id="KW-1185">Reference proteome</keyword>
<feature type="domain" description="PWI" evidence="10">
    <location>
        <begin position="3"/>
        <end position="77"/>
    </location>
</feature>
<evidence type="ECO:0000256" key="2">
    <source>
        <dbReference type="ARBA" id="ARBA00016514"/>
    </source>
</evidence>
<dbReference type="Proteomes" id="UP001208570">
    <property type="component" value="Unassembled WGS sequence"/>
</dbReference>
<dbReference type="SMART" id="SM00311">
    <property type="entry name" value="PWI"/>
    <property type="match status" value="1"/>
</dbReference>
<dbReference type="Pfam" id="PF08572">
    <property type="entry name" value="PRP3"/>
    <property type="match status" value="1"/>
</dbReference>
<gene>
    <name evidence="11" type="ORF">LSH36_25g09063</name>
</gene>
<dbReference type="CDD" id="cd24162">
    <property type="entry name" value="Prp3_C"/>
    <property type="match status" value="1"/>
</dbReference>
<keyword evidence="4" id="KW-0507">mRNA processing</keyword>
<evidence type="ECO:0000256" key="8">
    <source>
        <dbReference type="ARBA" id="ARBA00035603"/>
    </source>
</evidence>
<dbReference type="PANTHER" id="PTHR14212">
    <property type="entry name" value="U4/U6-ASSOCIATED RNA SPLICING FACTOR-RELATED"/>
    <property type="match status" value="1"/>
</dbReference>
<evidence type="ECO:0000313" key="11">
    <source>
        <dbReference type="EMBL" id="KAK2167707.1"/>
    </source>
</evidence>
<evidence type="ECO:0000256" key="4">
    <source>
        <dbReference type="ARBA" id="ARBA00022664"/>
    </source>
</evidence>
<comment type="function">
    <text evidence="8">Plays a role in pre-mRNA splicing as component of the U4/U6-U5 tri-snRNP complex that is involved in spliceosome assembly, and as component of the precatalytic spliceosome (spliceosome B complex).</text>
</comment>
<keyword evidence="5" id="KW-0508">mRNA splicing</keyword>
<protein>
    <recommendedName>
        <fullName evidence="2">U4/U6 small nuclear ribonucleoprotein Prp3</fullName>
    </recommendedName>
    <alternativeName>
        <fullName evidence="7">Pre-mRNA-splicing factor 3</fullName>
    </alternativeName>
</protein>
<sequence length="654" mass="73779">MSLSKKEVDELKPVIDRVVQKVVGFSEPTLVTAAINCIDKGYDEKKTAAKLGSIIDERQANKFAEKLFAAYDDYRASSRGRKRKDVLKSEDISDTTSKKKKLIEQLPPEPGQPSPGQLTADKIKEMMANAQKMIQERKTQLGAAAAPVVAPPAIPPVPLEVTPSLTQQQIMMNDAMEKAKKAAELQARIQAQLNSTGISGIGMHLQQMANQKVEPQSQPTPLILDEEGRTIDAKTGEAIQLAHHMPTLKANIRAKKREQFKAVIHEKAPEEISESHYFDPRVSMKPAARPRRAFRFHEKGKFQQLAARLRTKAQLEKLQGEIAQVAKKTGIASAAKLATLQPKEEVETGIVPSVEWWDAVILRNEMYDSLNEPTSENKEKFEGITNLIEHPIQMKPPADPSKPVQIKIMLTKKERKKLRRQNRNEAQKELTEKIRLGLIPPPEPKVRMANLMRVLGTEAVQDPTKVEAHVRAQMAKRVKAHEEANAARKLSKEQRSEKKIKKLKEDTSLGVHVAVYRVRDLNNPSWKFKIETNAKQLFMTGIVVLQKHCNVIVVEGGPKQQKKFKRLMLHRIKWNEDTKGKASHDADSDEETKENTCKLIWEGTAKNRSFGEMKFKMCPTESFAREQFKKHNVAHYWDLAFSGSVLESAGDEVF</sequence>
<dbReference type="InterPro" id="IPR002483">
    <property type="entry name" value="PWI_dom"/>
</dbReference>
<evidence type="ECO:0000256" key="9">
    <source>
        <dbReference type="SAM" id="MobiDB-lite"/>
    </source>
</evidence>
<reference evidence="11" key="1">
    <citation type="journal article" date="2023" name="Mol. Biol. Evol.">
        <title>Third-Generation Sequencing Reveals the Adaptive Role of the Epigenome in Three Deep-Sea Polychaetes.</title>
        <authorList>
            <person name="Perez M."/>
            <person name="Aroh O."/>
            <person name="Sun Y."/>
            <person name="Lan Y."/>
            <person name="Juniper S.K."/>
            <person name="Young C.R."/>
            <person name="Angers B."/>
            <person name="Qian P.Y."/>
        </authorList>
    </citation>
    <scope>NUCLEOTIDE SEQUENCE</scope>
    <source>
        <strain evidence="11">P08H-3</strain>
    </source>
</reference>
<accession>A0AAD9NEW1</accession>
<evidence type="ECO:0000256" key="3">
    <source>
        <dbReference type="ARBA" id="ARBA00022553"/>
    </source>
</evidence>